<sequence>MDIKYKIFGPKLLDRLETSFDNQFERYVQLILLTGLGGYKEVCPVFTLKSYKDTRAEKDKGLDGFIRHGENKYECFSITGPKHTSKWESKFNKIKKDYQAAKKYCEDRKYKMVKWNMVINFYTIEEQERAIIELAEKDGVDVEVYNPRRLFQLLRTEEDYYKVAQGMGEAFPIGASIEQLAHHEFAFVALKSFILYENNGSFDEKLKLLHDIRKYIYYRTFFNLTEDEVESGKGARRPALLIGKNTKIHTKYQETYQYMKDNQGQGIIYPTGLKPKDAIRKNDEGYLIPIKNLSGIHSVIIYLEKLLLEKGNYKIEKAFEAIIKDRDKVIKQRKSV</sequence>
<evidence type="ECO:0000313" key="2">
    <source>
        <dbReference type="Proteomes" id="UP000233375"/>
    </source>
</evidence>
<dbReference type="Proteomes" id="UP000233375">
    <property type="component" value="Unassembled WGS sequence"/>
</dbReference>
<protein>
    <submittedName>
        <fullName evidence="1">Uncharacterized protein</fullName>
    </submittedName>
</protein>
<evidence type="ECO:0000313" key="1">
    <source>
        <dbReference type="EMBL" id="PKG24268.1"/>
    </source>
</evidence>
<gene>
    <name evidence="1" type="ORF">CWS01_07715</name>
</gene>
<proteinExistence type="predicted"/>
<comment type="caution">
    <text evidence="1">The sequence shown here is derived from an EMBL/GenBank/DDBJ whole genome shotgun (WGS) entry which is preliminary data.</text>
</comment>
<organism evidence="1 2">
    <name type="scientific">Niallia nealsonii</name>
    <dbReference type="NCBI Taxonomy" id="115979"/>
    <lineage>
        <taxon>Bacteria</taxon>
        <taxon>Bacillati</taxon>
        <taxon>Bacillota</taxon>
        <taxon>Bacilli</taxon>
        <taxon>Bacillales</taxon>
        <taxon>Bacillaceae</taxon>
        <taxon>Niallia</taxon>
    </lineage>
</organism>
<accession>A0A2N0Z428</accession>
<reference evidence="1 2" key="1">
    <citation type="journal article" date="2003" name="Int. J. Syst. Evol. Microbiol.">
        <title>Bacillus nealsonii sp. nov., isolated from a spacecraft-assembly facility, whose spores are gamma-radiation resistant.</title>
        <authorList>
            <person name="Venkateswaran K."/>
            <person name="Kempf M."/>
            <person name="Chen F."/>
            <person name="Satomi M."/>
            <person name="Nicholson W."/>
            <person name="Kern R."/>
        </authorList>
    </citation>
    <scope>NUCLEOTIDE SEQUENCE [LARGE SCALE GENOMIC DNA]</scope>
    <source>
        <strain evidence="1 2">FO-92</strain>
    </source>
</reference>
<keyword evidence="2" id="KW-1185">Reference proteome</keyword>
<dbReference type="EMBL" id="PISE01000015">
    <property type="protein sequence ID" value="PKG24268.1"/>
    <property type="molecule type" value="Genomic_DNA"/>
</dbReference>
<dbReference type="RefSeq" id="WP_101176614.1">
    <property type="nucleotide sequence ID" value="NZ_PISE01000015.1"/>
</dbReference>
<dbReference type="OrthoDB" id="2299376at2"/>
<name>A0A2N0Z428_9BACI</name>
<dbReference type="AlphaFoldDB" id="A0A2N0Z428"/>